<dbReference type="SUPFAM" id="SSF53335">
    <property type="entry name" value="S-adenosyl-L-methionine-dependent methyltransferases"/>
    <property type="match status" value="1"/>
</dbReference>
<dbReference type="Gene3D" id="3.40.50.720">
    <property type="entry name" value="NAD(P)-binding Rossmann-like Domain"/>
    <property type="match status" value="1"/>
</dbReference>
<comment type="caution">
    <text evidence="4">The sequence shown here is derived from an EMBL/GenBank/DDBJ whole genome shotgun (WGS) entry which is preliminary data.</text>
</comment>
<evidence type="ECO:0000313" key="4">
    <source>
        <dbReference type="EMBL" id="PVZ07986.1"/>
    </source>
</evidence>
<evidence type="ECO:0000259" key="2">
    <source>
        <dbReference type="Pfam" id="PF08421"/>
    </source>
</evidence>
<evidence type="ECO:0000313" key="5">
    <source>
        <dbReference type="Proteomes" id="UP000245639"/>
    </source>
</evidence>
<accession>A0A2U1F730</accession>
<evidence type="ECO:0000259" key="3">
    <source>
        <dbReference type="Pfam" id="PF08484"/>
    </source>
</evidence>
<feature type="domain" description="C-methyltransferase" evidence="3">
    <location>
        <begin position="214"/>
        <end position="370"/>
    </location>
</feature>
<dbReference type="InterPro" id="IPR013630">
    <property type="entry name" value="Methyltransf_Zn-bd_dom_put"/>
</dbReference>
<dbReference type="Pfam" id="PF08484">
    <property type="entry name" value="Methyltransf_14"/>
    <property type="match status" value="1"/>
</dbReference>
<dbReference type="Gene3D" id="3.40.50.150">
    <property type="entry name" value="Vaccinia Virus protein VP39"/>
    <property type="match status" value="1"/>
</dbReference>
<evidence type="ECO:0000256" key="1">
    <source>
        <dbReference type="SAM" id="MobiDB-lite"/>
    </source>
</evidence>
<organism evidence="4 5">
    <name type="scientific">Actinomycetospora cinnamomea</name>
    <dbReference type="NCBI Taxonomy" id="663609"/>
    <lineage>
        <taxon>Bacteria</taxon>
        <taxon>Bacillati</taxon>
        <taxon>Actinomycetota</taxon>
        <taxon>Actinomycetes</taxon>
        <taxon>Pseudonocardiales</taxon>
        <taxon>Pseudonocardiaceae</taxon>
        <taxon>Actinomycetospora</taxon>
    </lineage>
</organism>
<feature type="region of interest" description="Disordered" evidence="1">
    <location>
        <begin position="379"/>
        <end position="398"/>
    </location>
</feature>
<protein>
    <submittedName>
        <fullName evidence="4">Putative zinc binding protein</fullName>
    </submittedName>
</protein>
<dbReference type="Gene3D" id="6.20.50.110">
    <property type="entry name" value="Methyltransferase, zinc-binding domain"/>
    <property type="match status" value="1"/>
</dbReference>
<reference evidence="4 5" key="1">
    <citation type="submission" date="2018-04" db="EMBL/GenBank/DDBJ databases">
        <title>Genomic Encyclopedia of Type Strains, Phase IV (KMG-IV): sequencing the most valuable type-strain genomes for metagenomic binning, comparative biology and taxonomic classification.</title>
        <authorList>
            <person name="Goeker M."/>
        </authorList>
    </citation>
    <scope>NUCLEOTIDE SEQUENCE [LARGE SCALE GENOMIC DNA]</scope>
    <source>
        <strain evidence="4 5">DSM 45771</strain>
    </source>
</reference>
<dbReference type="AlphaFoldDB" id="A0A2U1F730"/>
<dbReference type="Proteomes" id="UP000245639">
    <property type="component" value="Unassembled WGS sequence"/>
</dbReference>
<dbReference type="InterPro" id="IPR013691">
    <property type="entry name" value="MeTrfase_14"/>
</dbReference>
<keyword evidence="5" id="KW-1185">Reference proteome</keyword>
<dbReference type="InterPro" id="IPR029063">
    <property type="entry name" value="SAM-dependent_MTases_sf"/>
</dbReference>
<gene>
    <name evidence="4" type="ORF">C8D89_110140</name>
</gene>
<sequence>MSAAEPQPVTCRWCGAPDGEVVLDLGDQPAADHFPAVDDPGPDPVHPLRMWLCAACGLAQLAEDPTTPEEPRGAEPEALVAQARDAVARAHSAGLLPAGGTVTEFGSPHGGTWLELLAAVGLTGAAPGEPADVVVDCFGLMHAADQAAGLAERAAATAPGGTLLLQFHSLAAIVADGQWNALRHGHFAYYATPVLARMLEAIGFEVTHGFLFDLYGGTVLLAARRREVDGPRDIPSVTHLLEREAALGVTDTGGVGTLGKAAQRSAEALREHLVAAREAGRLVLGYAAASRAVPLLNRAQVGPELLPAVADAAPGKRGRRVPGVGVPIIVPDELVARRPDEVVLFVADMLAEMRRRLPDVEAAGGRWVVADPTLAVPAAGPVHEAAGPDGGGGGRPTG</sequence>
<proteinExistence type="predicted"/>
<dbReference type="Pfam" id="PF08421">
    <property type="entry name" value="Methyltransf_13"/>
    <property type="match status" value="1"/>
</dbReference>
<feature type="compositionally biased region" description="Gly residues" evidence="1">
    <location>
        <begin position="388"/>
        <end position="398"/>
    </location>
</feature>
<dbReference type="RefSeq" id="WP_243418233.1">
    <property type="nucleotide sequence ID" value="NZ_QEKW01000010.1"/>
</dbReference>
<dbReference type="EMBL" id="QEKW01000010">
    <property type="protein sequence ID" value="PVZ07986.1"/>
    <property type="molecule type" value="Genomic_DNA"/>
</dbReference>
<feature type="domain" description="Methyltransferase putative zinc binding" evidence="2">
    <location>
        <begin position="11"/>
        <end position="63"/>
    </location>
</feature>
<dbReference type="InterPro" id="IPR038576">
    <property type="entry name" value="Methyltransf_Zn-bd_dom_put_sf"/>
</dbReference>
<name>A0A2U1F730_9PSEU</name>